<accession>A0AAV7VMP1</accession>
<evidence type="ECO:0000256" key="1">
    <source>
        <dbReference type="SAM" id="MobiDB-lite"/>
    </source>
</evidence>
<sequence length="124" mass="14923">MTIYETKPLLRPAQFEALAVWELIARQQQEMKFQRRIRKVEKSLAEARWDWEQKKWRMTTLQGDRLFPAIAEEDEPDEKEDDDKSVKGSRDKKKKKTYVDEEDSDVEDLTEVQVLVLFRLLQHK</sequence>
<protein>
    <submittedName>
        <fullName evidence="2">Uncharacterized protein</fullName>
    </submittedName>
</protein>
<name>A0AAV7VMP1_PLEWA</name>
<comment type="caution">
    <text evidence="2">The sequence shown here is derived from an EMBL/GenBank/DDBJ whole genome shotgun (WGS) entry which is preliminary data.</text>
</comment>
<keyword evidence="3" id="KW-1185">Reference proteome</keyword>
<dbReference type="EMBL" id="JANPWB010000003">
    <property type="protein sequence ID" value="KAJ1201976.1"/>
    <property type="molecule type" value="Genomic_DNA"/>
</dbReference>
<proteinExistence type="predicted"/>
<feature type="region of interest" description="Disordered" evidence="1">
    <location>
        <begin position="67"/>
        <end position="106"/>
    </location>
</feature>
<feature type="compositionally biased region" description="Acidic residues" evidence="1">
    <location>
        <begin position="71"/>
        <end position="81"/>
    </location>
</feature>
<dbReference type="AlphaFoldDB" id="A0AAV7VMP1"/>
<evidence type="ECO:0000313" key="3">
    <source>
        <dbReference type="Proteomes" id="UP001066276"/>
    </source>
</evidence>
<organism evidence="2 3">
    <name type="scientific">Pleurodeles waltl</name>
    <name type="common">Iberian ribbed newt</name>
    <dbReference type="NCBI Taxonomy" id="8319"/>
    <lineage>
        <taxon>Eukaryota</taxon>
        <taxon>Metazoa</taxon>
        <taxon>Chordata</taxon>
        <taxon>Craniata</taxon>
        <taxon>Vertebrata</taxon>
        <taxon>Euteleostomi</taxon>
        <taxon>Amphibia</taxon>
        <taxon>Batrachia</taxon>
        <taxon>Caudata</taxon>
        <taxon>Salamandroidea</taxon>
        <taxon>Salamandridae</taxon>
        <taxon>Pleurodelinae</taxon>
        <taxon>Pleurodeles</taxon>
    </lineage>
</organism>
<evidence type="ECO:0000313" key="2">
    <source>
        <dbReference type="EMBL" id="KAJ1201976.1"/>
    </source>
</evidence>
<reference evidence="2" key="1">
    <citation type="journal article" date="2022" name="bioRxiv">
        <title>Sequencing and chromosome-scale assembly of the giantPleurodeles waltlgenome.</title>
        <authorList>
            <person name="Brown T."/>
            <person name="Elewa A."/>
            <person name="Iarovenko S."/>
            <person name="Subramanian E."/>
            <person name="Araus A.J."/>
            <person name="Petzold A."/>
            <person name="Susuki M."/>
            <person name="Suzuki K.-i.T."/>
            <person name="Hayashi T."/>
            <person name="Toyoda A."/>
            <person name="Oliveira C."/>
            <person name="Osipova E."/>
            <person name="Leigh N.D."/>
            <person name="Simon A."/>
            <person name="Yun M.H."/>
        </authorList>
    </citation>
    <scope>NUCLEOTIDE SEQUENCE</scope>
    <source>
        <strain evidence="2">20211129_DDA</strain>
        <tissue evidence="2">Liver</tissue>
    </source>
</reference>
<dbReference type="Proteomes" id="UP001066276">
    <property type="component" value="Chromosome 2_1"/>
</dbReference>
<gene>
    <name evidence="2" type="ORF">NDU88_005780</name>
</gene>